<sequence length="1039" mass="107037">MEESEVPRRRFLRSRRRRIGAAAGAIAVAAFGVLWVQRVPIATDFIDRELARDGVTARYRIADLGPGRQRLTDVVIGDPADPDLVADWVETYTAIGLTGPYVAGVSAGHVRLRAQLADGKLSLGTIDRLLPARGGKGGLTLPAIDLAVEDARVRLTTPYGVVGLKIAGNGRLDNGFRGTVAALGKELTAGGCTFVEPNAVLKVAIGREGPRFSGPVGLPETHCGGVTQEGARIGVDAALGAAFDRWSGSIGLRAERLAGAGARAASVGGTIAFAGNARRTEGTADLGGGPFALPAALGERLGFTGKWRLIDGRPTLTGEARVRGAALDDRTRGTIARAGESGAGMPIAPLARNLAAAVERAARRFDVVGTIALAQDNVLTLSGLSATAASGARLALDSGGVTLGKAAGWQLDGAASLSGGGFPTTRIALHQPRAGAPLTGTATVAPYAAGGAKLALAPVSFASDPQGRVTIRTAAALSGPLADGAVENLRLPLIATVARGGVTLNPMCTPLAFDRLAAGGLVLRPARLTLCPTGRALFDTRTGYGARIAATRLEGTIGSSPLTLAATGGEAHAGGFALAGVEARIGPADRRTALDFARIDGAFGAKGLGGTFSGGAGQIAHVPLLLSAADGRWTFAGGVLDLTGALAVADAAASPRFVPLAARNVVLRLADGVITTTGELRQPTKDVKVADVTIRHTLASGAGTARLAVPGVTFGKDFQPDDLTKLTFGVIADVQGRVTGEGDIAWNAAGVTSTGAFRTGGLDLAAAFGPVTGLKGEIRFTDLLALESAPGQVATVVSINPGVPVTDGRIVYQTLANTRVKVESARWPFAGGELTLDPALLDFSVPEVHRLIFRVNGAEAAQFLQQFDFKNLDATGVFDGSLPIAFDESGGRVESGHLIVRPGGGGIAYVGELTAKDLGTWGNIAFQALKSLRYKSLDIVMDGPLAGEMVTEVRFAGVSQGEGAKSNFLIRRLQKLPFVFNVRIKAPFRGLLDSVASFYDPKRLIERNLPALLEEQEKQQQKAKPPAAPVQPTASEKMP</sequence>
<keyword evidence="4" id="KW-1185">Reference proteome</keyword>
<keyword evidence="2" id="KW-0812">Transmembrane</keyword>
<keyword evidence="2" id="KW-1133">Transmembrane helix</keyword>
<evidence type="ECO:0000313" key="3">
    <source>
        <dbReference type="EMBL" id="MCW6536373.1"/>
    </source>
</evidence>
<evidence type="ECO:0000256" key="1">
    <source>
        <dbReference type="SAM" id="MobiDB-lite"/>
    </source>
</evidence>
<dbReference type="InterPro" id="IPR021730">
    <property type="entry name" value="YdbH"/>
</dbReference>
<dbReference type="Pfam" id="PF11739">
    <property type="entry name" value="YdbH-like"/>
    <property type="match status" value="1"/>
</dbReference>
<dbReference type="AlphaFoldDB" id="A0AA42CVB1"/>
<protein>
    <submittedName>
        <fullName evidence="3">YdbH domain-containing protein</fullName>
    </submittedName>
</protein>
<accession>A0AA42CVB1</accession>
<proteinExistence type="predicted"/>
<dbReference type="RefSeq" id="WP_265269831.1">
    <property type="nucleotide sequence ID" value="NZ_JANFAV010000012.1"/>
</dbReference>
<feature type="region of interest" description="Disordered" evidence="1">
    <location>
        <begin position="1014"/>
        <end position="1039"/>
    </location>
</feature>
<dbReference type="EMBL" id="JANFAV010000012">
    <property type="protein sequence ID" value="MCW6536373.1"/>
    <property type="molecule type" value="Genomic_DNA"/>
</dbReference>
<evidence type="ECO:0000313" key="4">
    <source>
        <dbReference type="Proteomes" id="UP001165565"/>
    </source>
</evidence>
<evidence type="ECO:0000256" key="2">
    <source>
        <dbReference type="SAM" id="Phobius"/>
    </source>
</evidence>
<organism evidence="3 4">
    <name type="scientific">Sphingomonas lycopersici</name>
    <dbReference type="NCBI Taxonomy" id="2951807"/>
    <lineage>
        <taxon>Bacteria</taxon>
        <taxon>Pseudomonadati</taxon>
        <taxon>Pseudomonadota</taxon>
        <taxon>Alphaproteobacteria</taxon>
        <taxon>Sphingomonadales</taxon>
        <taxon>Sphingomonadaceae</taxon>
        <taxon>Sphingomonas</taxon>
    </lineage>
</organism>
<reference evidence="3" key="1">
    <citation type="submission" date="2022-06" db="EMBL/GenBank/DDBJ databases">
        <title>Sphingomonas sp. nov. isolated from rhizosphere soil of tomato.</title>
        <authorList>
            <person name="Dong H."/>
            <person name="Gao R."/>
        </authorList>
    </citation>
    <scope>NUCLEOTIDE SEQUENCE</scope>
    <source>
        <strain evidence="3">MMSM24</strain>
    </source>
</reference>
<comment type="caution">
    <text evidence="3">The sequence shown here is derived from an EMBL/GenBank/DDBJ whole genome shotgun (WGS) entry which is preliminary data.</text>
</comment>
<gene>
    <name evidence="3" type="ORF">NEE01_16465</name>
</gene>
<name>A0AA42CVB1_9SPHN</name>
<keyword evidence="2" id="KW-0472">Membrane</keyword>
<dbReference type="Proteomes" id="UP001165565">
    <property type="component" value="Unassembled WGS sequence"/>
</dbReference>
<feature type="transmembrane region" description="Helical" evidence="2">
    <location>
        <begin position="19"/>
        <end position="36"/>
    </location>
</feature>